<dbReference type="PIRSF" id="PIRSF001492">
    <property type="entry name" value="IPGAM"/>
    <property type="match status" value="1"/>
</dbReference>
<dbReference type="GO" id="GO:0004619">
    <property type="term" value="F:phosphoglycerate mutase activity"/>
    <property type="evidence" value="ECO:0007669"/>
    <property type="project" value="UniProtKB-UniRule"/>
</dbReference>
<comment type="pathway">
    <text evidence="2 10">Carbohydrate degradation; glycolysis; pyruvate from D-glyceraldehyde 3-phosphate: step 3/5.</text>
</comment>
<reference evidence="16 17" key="1">
    <citation type="submission" date="2013-10" db="EMBL/GenBank/DDBJ databases">
        <title>The Genome Sequence of Acinetobacter brisouii CIP 110357.</title>
        <authorList>
            <consortium name="The Broad Institute Genomics Platform"/>
            <consortium name="The Broad Institute Genome Sequencing Center for Infectious Disease"/>
            <person name="Cerqueira G."/>
            <person name="Feldgarden M."/>
            <person name="Courvalin P."/>
            <person name="Grillot-Courvalin C."/>
            <person name="Clermont D."/>
            <person name="Rocha E."/>
            <person name="Yoon E.-J."/>
            <person name="Nemec A."/>
            <person name="Young S.K."/>
            <person name="Zeng Q."/>
            <person name="Gargeya S."/>
            <person name="Fitzgerald M."/>
            <person name="Abouelleil A."/>
            <person name="Alvarado L."/>
            <person name="Berlin A.M."/>
            <person name="Chapman S.B."/>
            <person name="Gainer-Dewar J."/>
            <person name="Goldberg J."/>
            <person name="Gnerre S."/>
            <person name="Griggs A."/>
            <person name="Gujja S."/>
            <person name="Hansen M."/>
            <person name="Howarth C."/>
            <person name="Imamovic A."/>
            <person name="Ireland A."/>
            <person name="Larimer J."/>
            <person name="McCowan C."/>
            <person name="Murphy C."/>
            <person name="Pearson M."/>
            <person name="Poon T.W."/>
            <person name="Priest M."/>
            <person name="Roberts A."/>
            <person name="Saif S."/>
            <person name="Shea T."/>
            <person name="Sykes S."/>
            <person name="Wortman J."/>
            <person name="Nusbaum C."/>
            <person name="Birren B."/>
        </authorList>
    </citation>
    <scope>NUCLEOTIDE SEQUENCE [LARGE SCALE GENOMIC DNA]</scope>
    <source>
        <strain evidence="16 17">CIP 110357</strain>
    </source>
</reference>
<dbReference type="AlphaFoldDB" id="V2UKD4"/>
<evidence type="ECO:0000313" key="16">
    <source>
        <dbReference type="EMBL" id="ESK50427.1"/>
    </source>
</evidence>
<evidence type="ECO:0000256" key="9">
    <source>
        <dbReference type="ARBA" id="ARBA00071648"/>
    </source>
</evidence>
<proteinExistence type="inferred from homology"/>
<dbReference type="InterPro" id="IPR005995">
    <property type="entry name" value="Pgm_bpd_ind"/>
</dbReference>
<dbReference type="CDD" id="cd16010">
    <property type="entry name" value="iPGM"/>
    <property type="match status" value="1"/>
</dbReference>
<feature type="binding site" evidence="10 12">
    <location>
        <position position="190"/>
    </location>
    <ligand>
        <name>substrate</name>
    </ligand>
</feature>
<dbReference type="FunFam" id="3.40.1450.10:FF:000001">
    <property type="entry name" value="2,3-bisphosphoglycerate-independent phosphoglycerate mutase"/>
    <property type="match status" value="1"/>
</dbReference>
<dbReference type="GO" id="GO:0006096">
    <property type="term" value="P:glycolytic process"/>
    <property type="evidence" value="ECO:0007669"/>
    <property type="project" value="UniProtKB-UniRule"/>
</dbReference>
<accession>V2UKD4</accession>
<dbReference type="Proteomes" id="UP000018418">
    <property type="component" value="Unassembled WGS sequence"/>
</dbReference>
<feature type="domain" description="BPG-independent PGAM N-terminal" evidence="15">
    <location>
        <begin position="87"/>
        <end position="299"/>
    </location>
</feature>
<dbReference type="NCBIfam" id="TIGR01307">
    <property type="entry name" value="pgm_bpd_ind"/>
    <property type="match status" value="1"/>
</dbReference>
<dbReference type="InterPro" id="IPR017850">
    <property type="entry name" value="Alkaline_phosphatase_core_sf"/>
</dbReference>
<comment type="catalytic activity">
    <reaction evidence="1 10">
        <text>(2R)-2-phosphoglycerate = (2R)-3-phosphoglycerate</text>
        <dbReference type="Rhea" id="RHEA:15901"/>
        <dbReference type="ChEBI" id="CHEBI:58272"/>
        <dbReference type="ChEBI" id="CHEBI:58289"/>
        <dbReference type="EC" id="5.4.2.12"/>
    </reaction>
</comment>
<dbReference type="Gene3D" id="3.40.720.10">
    <property type="entry name" value="Alkaline Phosphatase, subunit A"/>
    <property type="match status" value="1"/>
</dbReference>
<evidence type="ECO:0000256" key="11">
    <source>
        <dbReference type="PIRSR" id="PIRSR001492-1"/>
    </source>
</evidence>
<dbReference type="InterPro" id="IPR036646">
    <property type="entry name" value="PGAM_B_sf"/>
</dbReference>
<feature type="binding site" evidence="10 12">
    <location>
        <position position="196"/>
    </location>
    <ligand>
        <name>substrate</name>
    </ligand>
</feature>
<dbReference type="UniPathway" id="UPA00109">
    <property type="reaction ID" value="UER00186"/>
</dbReference>
<gene>
    <name evidence="10" type="primary">gpmI</name>
    <name evidence="16" type="ORF">P255_02409</name>
</gene>
<dbReference type="HOGENOM" id="CLU_026099_2_0_6"/>
<evidence type="ECO:0000256" key="12">
    <source>
        <dbReference type="PIRSR" id="PIRSR001492-2"/>
    </source>
</evidence>
<dbReference type="HAMAP" id="MF_01038">
    <property type="entry name" value="GpmI"/>
    <property type="match status" value="1"/>
</dbReference>
<dbReference type="InterPro" id="IPR011258">
    <property type="entry name" value="BPG-indep_PGM_N"/>
</dbReference>
<organism evidence="16 17">
    <name type="scientific">Acinetobacter brisouii CIP 110357</name>
    <dbReference type="NCBI Taxonomy" id="1341683"/>
    <lineage>
        <taxon>Bacteria</taxon>
        <taxon>Pseudomonadati</taxon>
        <taxon>Pseudomonadota</taxon>
        <taxon>Gammaproteobacteria</taxon>
        <taxon>Moraxellales</taxon>
        <taxon>Moraxellaceae</taxon>
        <taxon>Acinetobacter</taxon>
    </lineage>
</organism>
<feature type="binding site" evidence="10 13">
    <location>
        <position position="403"/>
    </location>
    <ligand>
        <name>Mn(2+)</name>
        <dbReference type="ChEBI" id="CHEBI:29035"/>
        <label>1</label>
    </ligand>
</feature>
<dbReference type="GO" id="GO:0005829">
    <property type="term" value="C:cytosol"/>
    <property type="evidence" value="ECO:0007669"/>
    <property type="project" value="TreeGrafter"/>
</dbReference>
<dbReference type="GO" id="GO:0006007">
    <property type="term" value="P:glucose catabolic process"/>
    <property type="evidence" value="ECO:0007669"/>
    <property type="project" value="InterPro"/>
</dbReference>
<feature type="binding site" evidence="10 13">
    <location>
        <position position="407"/>
    </location>
    <ligand>
        <name>Mn(2+)</name>
        <dbReference type="ChEBI" id="CHEBI:29035"/>
        <label>1</label>
    </ligand>
</feature>
<evidence type="ECO:0000256" key="13">
    <source>
        <dbReference type="PIRSR" id="PIRSR001492-3"/>
    </source>
</evidence>
<dbReference type="Pfam" id="PF01676">
    <property type="entry name" value="Metalloenzyme"/>
    <property type="match status" value="1"/>
</dbReference>
<dbReference type="Pfam" id="PF06415">
    <property type="entry name" value="iPGM_N"/>
    <property type="match status" value="1"/>
</dbReference>
<evidence type="ECO:0000256" key="5">
    <source>
        <dbReference type="ARBA" id="ARBA00022723"/>
    </source>
</evidence>
<dbReference type="EMBL" id="AYEU01000007">
    <property type="protein sequence ID" value="ESK50427.1"/>
    <property type="molecule type" value="Genomic_DNA"/>
</dbReference>
<feature type="binding site" evidence="10 13">
    <location>
        <position position="445"/>
    </location>
    <ligand>
        <name>Mn(2+)</name>
        <dbReference type="ChEBI" id="CHEBI:29035"/>
        <label>2</label>
    </ligand>
</feature>
<dbReference type="STRING" id="396323.VH98_05025"/>
<sequence>MTDAKAAKIPHVLVIMDGVGHREAIEDNAFLAAKTPNLTAMQAKHPHSLISGSGEDVGLPDGQMGNSEVGHMNLGAGRVLYQDFTRITKDIRTGAFFEHEVLVDAVEKAKATGGAVHIMGLLSEGGVHSHEDHIVAMCELALKRGAKVYLHAFLDGRDTPPRSAEPSLQKLDAVFAQYPNQGRIATLIGRYFAMDRDNRWDRVEQAYRLLTEGEAVRVVTTATEGLAQAYAADESDEFVKATRVGDVAAIQDGDSVVFMNFRADRARELTRAFVEKDFTGFQRKVVPQLAKYVMLTRYQASIDAPVAYMPEALHNSIGEYLSNLGKTQLRIAETEKYAHVTFFFSGGREDEYPGEKRILIPSPNVATYDLKPEMSAYEVTDELVKAINSGEYDLLVVNYANGDMVGHTGVFSAAVKAVEAVDTCLGRVYDAVMANHGHMLITADHGNVEQMQDYESGQVHTQHTTELVPFIYVGSTQAVIAEGGVLADVAPTLLHLMNIPVPTEMQGRNLITLQA</sequence>
<dbReference type="EC" id="5.4.2.12" evidence="4 10"/>
<feature type="binding site" evidence="10 12">
    <location>
        <begin position="262"/>
        <end position="265"/>
    </location>
    <ligand>
        <name>substrate</name>
    </ligand>
</feature>
<comment type="cofactor">
    <cofactor evidence="10">
        <name>Mn(2+)</name>
        <dbReference type="ChEBI" id="CHEBI:29035"/>
    </cofactor>
    <text evidence="10">Binds 2 manganese ions per subunit.</text>
</comment>
<comment type="subunit">
    <text evidence="10">Monomer.</text>
</comment>
<comment type="function">
    <text evidence="10">Catalyzes the interconversion of 2-phosphoglycerate and 3-phosphoglycerate.</text>
</comment>
<evidence type="ECO:0000256" key="3">
    <source>
        <dbReference type="ARBA" id="ARBA00008819"/>
    </source>
</evidence>
<keyword evidence="7 10" id="KW-0464">Manganese</keyword>
<feature type="binding site" evidence="10 13">
    <location>
        <position position="463"/>
    </location>
    <ligand>
        <name>Mn(2+)</name>
        <dbReference type="ChEBI" id="CHEBI:29035"/>
        <label>1</label>
    </ligand>
</feature>
<dbReference type="PANTHER" id="PTHR31637">
    <property type="entry name" value="2,3-BISPHOSPHOGLYCERATE-INDEPENDENT PHOSPHOGLYCERATE MUTASE"/>
    <property type="match status" value="1"/>
</dbReference>
<dbReference type="InterPro" id="IPR006124">
    <property type="entry name" value="Metalloenzyme"/>
</dbReference>
<feature type="binding site" evidence="10 13">
    <location>
        <position position="67"/>
    </location>
    <ligand>
        <name>Mn(2+)</name>
        <dbReference type="ChEBI" id="CHEBI:29035"/>
        <label>2</label>
    </ligand>
</feature>
<dbReference type="OrthoDB" id="9800863at2"/>
<evidence type="ECO:0000259" key="15">
    <source>
        <dbReference type="Pfam" id="PF06415"/>
    </source>
</evidence>
<feature type="binding site" evidence="10 13">
    <location>
        <position position="444"/>
    </location>
    <ligand>
        <name>Mn(2+)</name>
        <dbReference type="ChEBI" id="CHEBI:29035"/>
        <label>2</label>
    </ligand>
</feature>
<dbReference type="PANTHER" id="PTHR31637:SF0">
    <property type="entry name" value="2,3-BISPHOSPHOGLYCERATE-INDEPENDENT PHOSPHOGLYCERATE MUTASE"/>
    <property type="match status" value="1"/>
</dbReference>
<feature type="binding site" evidence="10 12">
    <location>
        <position position="336"/>
    </location>
    <ligand>
        <name>substrate</name>
    </ligand>
</feature>
<feature type="domain" description="Metalloenzyme" evidence="14">
    <location>
        <begin position="10"/>
        <end position="499"/>
    </location>
</feature>
<evidence type="ECO:0000256" key="10">
    <source>
        <dbReference type="HAMAP-Rule" id="MF_01038"/>
    </source>
</evidence>
<dbReference type="SUPFAM" id="SSF53649">
    <property type="entry name" value="Alkaline phosphatase-like"/>
    <property type="match status" value="1"/>
</dbReference>
<comment type="caution">
    <text evidence="16">The sequence shown here is derived from an EMBL/GenBank/DDBJ whole genome shotgun (WGS) entry which is preliminary data.</text>
</comment>
<dbReference type="RefSeq" id="WP_004902575.1">
    <property type="nucleotide sequence ID" value="NZ_BBTI01000005.1"/>
</dbReference>
<name>V2UKD4_9GAMM</name>
<evidence type="ECO:0000313" key="17">
    <source>
        <dbReference type="Proteomes" id="UP000018418"/>
    </source>
</evidence>
<evidence type="ECO:0000256" key="8">
    <source>
        <dbReference type="ARBA" id="ARBA00023235"/>
    </source>
</evidence>
<keyword evidence="8 10" id="KW-0413">Isomerase</keyword>
<keyword evidence="6 10" id="KW-0324">Glycolysis</keyword>
<feature type="binding site" evidence="10 12">
    <location>
        <begin position="157"/>
        <end position="158"/>
    </location>
    <ligand>
        <name>substrate</name>
    </ligand>
</feature>
<dbReference type="PATRIC" id="fig|1341683.3.peg.2385"/>
<evidence type="ECO:0000256" key="4">
    <source>
        <dbReference type="ARBA" id="ARBA00012026"/>
    </source>
</evidence>
<evidence type="ECO:0000256" key="2">
    <source>
        <dbReference type="ARBA" id="ARBA00004798"/>
    </source>
</evidence>
<evidence type="ECO:0000256" key="7">
    <source>
        <dbReference type="ARBA" id="ARBA00023211"/>
    </source>
</evidence>
<keyword evidence="5 10" id="KW-0479">Metal-binding</keyword>
<comment type="similarity">
    <text evidence="3 10">Belongs to the BPG-independent phosphoglycerate mutase family.</text>
</comment>
<dbReference type="GO" id="GO:0030145">
    <property type="term" value="F:manganese ion binding"/>
    <property type="evidence" value="ECO:0007669"/>
    <property type="project" value="UniProtKB-UniRule"/>
</dbReference>
<feature type="binding site" evidence="10 13">
    <location>
        <position position="17"/>
    </location>
    <ligand>
        <name>Mn(2+)</name>
        <dbReference type="ChEBI" id="CHEBI:29035"/>
        <label>2</label>
    </ligand>
</feature>
<evidence type="ECO:0000256" key="1">
    <source>
        <dbReference type="ARBA" id="ARBA00000370"/>
    </source>
</evidence>
<evidence type="ECO:0000259" key="14">
    <source>
        <dbReference type="Pfam" id="PF01676"/>
    </source>
</evidence>
<dbReference type="Gene3D" id="3.40.1450.10">
    <property type="entry name" value="BPG-independent phosphoglycerate mutase, domain B"/>
    <property type="match status" value="1"/>
</dbReference>
<dbReference type="SUPFAM" id="SSF64158">
    <property type="entry name" value="2,3-Bisphosphoglycerate-independent phosphoglycerate mutase, substrate-binding domain"/>
    <property type="match status" value="1"/>
</dbReference>
<keyword evidence="17" id="KW-1185">Reference proteome</keyword>
<feature type="binding site" evidence="10 12">
    <location>
        <position position="128"/>
    </location>
    <ligand>
        <name>substrate</name>
    </ligand>
</feature>
<evidence type="ECO:0000256" key="6">
    <source>
        <dbReference type="ARBA" id="ARBA00023152"/>
    </source>
</evidence>
<protein>
    <recommendedName>
        <fullName evidence="9 10">2,3-bisphosphoglycerate-independent phosphoglycerate mutase</fullName>
        <shortName evidence="10">BPG-independent PGAM</shortName>
        <shortName evidence="10">Phosphoglyceromutase</shortName>
        <shortName evidence="10">iPGM</shortName>
        <ecNumber evidence="4 10">5.4.2.12</ecNumber>
    </recommendedName>
</protein>
<feature type="active site" description="Phosphoserine intermediate" evidence="10 11">
    <location>
        <position position="67"/>
    </location>
</feature>